<feature type="signal peptide" evidence="5">
    <location>
        <begin position="1"/>
        <end position="30"/>
    </location>
</feature>
<proteinExistence type="predicted"/>
<dbReference type="Proteomes" id="UP000238220">
    <property type="component" value="Unassembled WGS sequence"/>
</dbReference>
<dbReference type="InterPro" id="IPR052037">
    <property type="entry name" value="LPS_export_LptA"/>
</dbReference>
<evidence type="ECO:0000313" key="7">
    <source>
        <dbReference type="EMBL" id="PPE74206.1"/>
    </source>
</evidence>
<evidence type="ECO:0000256" key="2">
    <source>
        <dbReference type="ARBA" id="ARBA00022729"/>
    </source>
</evidence>
<feature type="region of interest" description="Disordered" evidence="4">
    <location>
        <begin position="97"/>
        <end position="120"/>
    </location>
</feature>
<accession>A0A2S5TGU8</accession>
<dbReference type="PANTHER" id="PTHR36504">
    <property type="entry name" value="LIPOPOLYSACCHARIDE EXPORT SYSTEM PROTEIN LPTA"/>
    <property type="match status" value="1"/>
</dbReference>
<evidence type="ECO:0000256" key="3">
    <source>
        <dbReference type="ARBA" id="ARBA00022764"/>
    </source>
</evidence>
<dbReference type="GO" id="GO:0017089">
    <property type="term" value="F:glycolipid transfer activity"/>
    <property type="evidence" value="ECO:0007669"/>
    <property type="project" value="TreeGrafter"/>
</dbReference>
<dbReference type="GO" id="GO:0009279">
    <property type="term" value="C:cell outer membrane"/>
    <property type="evidence" value="ECO:0007669"/>
    <property type="project" value="TreeGrafter"/>
</dbReference>
<keyword evidence="2 5" id="KW-0732">Signal</keyword>
<evidence type="ECO:0000256" key="4">
    <source>
        <dbReference type="SAM" id="MobiDB-lite"/>
    </source>
</evidence>
<evidence type="ECO:0000259" key="6">
    <source>
        <dbReference type="Pfam" id="PF03968"/>
    </source>
</evidence>
<evidence type="ECO:0000256" key="5">
    <source>
        <dbReference type="SAM" id="SignalP"/>
    </source>
</evidence>
<dbReference type="EMBL" id="PSNW01000004">
    <property type="protein sequence ID" value="PPE74206.1"/>
    <property type="molecule type" value="Genomic_DNA"/>
</dbReference>
<keyword evidence="3" id="KW-0574">Periplasm</keyword>
<name>A0A2S5TGU8_9GAMM</name>
<evidence type="ECO:0000313" key="8">
    <source>
        <dbReference type="Proteomes" id="UP000238220"/>
    </source>
</evidence>
<comment type="caution">
    <text evidence="7">The sequence shown here is derived from an EMBL/GenBank/DDBJ whole genome shotgun (WGS) entry which is preliminary data.</text>
</comment>
<dbReference type="Pfam" id="PF03968">
    <property type="entry name" value="LptD_N"/>
    <property type="match status" value="1"/>
</dbReference>
<feature type="region of interest" description="Disordered" evidence="4">
    <location>
        <begin position="178"/>
        <end position="205"/>
    </location>
</feature>
<organism evidence="7 8">
    <name type="scientific">Solimonas fluminis</name>
    <dbReference type="NCBI Taxonomy" id="2086571"/>
    <lineage>
        <taxon>Bacteria</taxon>
        <taxon>Pseudomonadati</taxon>
        <taxon>Pseudomonadota</taxon>
        <taxon>Gammaproteobacteria</taxon>
        <taxon>Nevskiales</taxon>
        <taxon>Nevskiaceae</taxon>
        <taxon>Solimonas</taxon>
    </lineage>
</organism>
<dbReference type="InterPro" id="IPR005653">
    <property type="entry name" value="OstA-like_N"/>
</dbReference>
<dbReference type="GO" id="GO:0015920">
    <property type="term" value="P:lipopolysaccharide transport"/>
    <property type="evidence" value="ECO:0007669"/>
    <property type="project" value="InterPro"/>
</dbReference>
<feature type="domain" description="Organic solvent tolerance-like N-terminal" evidence="6">
    <location>
        <begin position="49"/>
        <end position="159"/>
    </location>
</feature>
<dbReference type="OrthoDB" id="7064392at2"/>
<evidence type="ECO:0000256" key="1">
    <source>
        <dbReference type="ARBA" id="ARBA00022448"/>
    </source>
</evidence>
<dbReference type="NCBIfam" id="TIGR03002">
    <property type="entry name" value="outer_YhbN_LptA"/>
    <property type="match status" value="1"/>
</dbReference>
<dbReference type="PANTHER" id="PTHR36504:SF1">
    <property type="entry name" value="LIPOPOLYSACCHARIDE EXPORT SYSTEM PROTEIN LPTA"/>
    <property type="match status" value="1"/>
</dbReference>
<dbReference type="GO" id="GO:0030288">
    <property type="term" value="C:outer membrane-bounded periplasmic space"/>
    <property type="evidence" value="ECO:0007669"/>
    <property type="project" value="TreeGrafter"/>
</dbReference>
<dbReference type="InterPro" id="IPR014340">
    <property type="entry name" value="LptA"/>
</dbReference>
<keyword evidence="8" id="KW-1185">Reference proteome</keyword>
<dbReference type="AlphaFoldDB" id="A0A2S5TGU8"/>
<gene>
    <name evidence="7" type="primary">lptA</name>
    <name evidence="7" type="ORF">C3942_09250</name>
</gene>
<sequence length="205" mass="21408">MKSRWIMFRSPAAKAALVLMLGLAAGLASAQQKRETAVDALRPTGPVTVTADRAEWEQNGAMIYSGNVQLSSDTLRLKGDRLELRQLADGQFTASVTGKPARLDHPGLKEKNGQAGPPVSAEARTLNYDSRTSMVDILGNAHLTRGKDQIDGDNIGYDAAARRIKAAGGEGGQVKIVIQPPPKAAPASGGPKAPPPPAAETGAQP</sequence>
<keyword evidence="1" id="KW-0813">Transport</keyword>
<feature type="chain" id="PRO_5015485852" evidence="5">
    <location>
        <begin position="31"/>
        <end position="205"/>
    </location>
</feature>
<dbReference type="GO" id="GO:0001530">
    <property type="term" value="F:lipopolysaccharide binding"/>
    <property type="evidence" value="ECO:0007669"/>
    <property type="project" value="InterPro"/>
</dbReference>
<protein>
    <submittedName>
        <fullName evidence="7">Lipopolysaccharide transport periplasmic protein LptA</fullName>
    </submittedName>
</protein>
<dbReference type="Gene3D" id="2.60.450.10">
    <property type="entry name" value="Lipopolysaccharide (LPS) transport protein A like domain"/>
    <property type="match status" value="1"/>
</dbReference>
<feature type="compositionally biased region" description="Basic and acidic residues" evidence="4">
    <location>
        <begin position="101"/>
        <end position="112"/>
    </location>
</feature>
<reference evidence="7 8" key="1">
    <citation type="submission" date="2018-02" db="EMBL/GenBank/DDBJ databases">
        <title>Genome sequencing of Solimonas sp. HR-BB.</title>
        <authorList>
            <person name="Lee Y."/>
            <person name="Jeon C.O."/>
        </authorList>
    </citation>
    <scope>NUCLEOTIDE SEQUENCE [LARGE SCALE GENOMIC DNA]</scope>
    <source>
        <strain evidence="7 8">HR-BB</strain>
    </source>
</reference>